<feature type="domain" description="Acyl-CoA dehydrogenase/oxidase C-terminal" evidence="7">
    <location>
        <begin position="285"/>
        <end position="383"/>
    </location>
</feature>
<evidence type="ECO:0000259" key="7">
    <source>
        <dbReference type="Pfam" id="PF00441"/>
    </source>
</evidence>
<dbReference type="PANTHER" id="PTHR43292:SF4">
    <property type="entry name" value="ACYL-COA DEHYDROGENASE FADE34"/>
    <property type="match status" value="1"/>
</dbReference>
<dbReference type="Gene3D" id="1.10.540.10">
    <property type="entry name" value="Acyl-CoA dehydrogenase/oxidase, N-terminal domain"/>
    <property type="match status" value="1"/>
</dbReference>
<evidence type="ECO:0000256" key="6">
    <source>
        <dbReference type="RuleBase" id="RU362125"/>
    </source>
</evidence>
<dbReference type="InterPro" id="IPR052161">
    <property type="entry name" value="Mycobact_Acyl-CoA_DH"/>
</dbReference>
<evidence type="ECO:0000256" key="5">
    <source>
        <dbReference type="ARBA" id="ARBA00023002"/>
    </source>
</evidence>
<keyword evidence="11" id="KW-1185">Reference proteome</keyword>
<dbReference type="Pfam" id="PF00441">
    <property type="entry name" value="Acyl-CoA_dh_1"/>
    <property type="match status" value="1"/>
</dbReference>
<dbReference type="Pfam" id="PF02771">
    <property type="entry name" value="Acyl-CoA_dh_N"/>
    <property type="match status" value="1"/>
</dbReference>
<evidence type="ECO:0000256" key="3">
    <source>
        <dbReference type="ARBA" id="ARBA00022630"/>
    </source>
</evidence>
<feature type="domain" description="Acyl-CoA oxidase/dehydrogenase middle" evidence="8">
    <location>
        <begin position="132"/>
        <end position="228"/>
    </location>
</feature>
<keyword evidence="4 6" id="KW-0274">FAD</keyword>
<dbReference type="Gene3D" id="1.20.140.10">
    <property type="entry name" value="Butyryl-CoA Dehydrogenase, subunit A, domain 3"/>
    <property type="match status" value="1"/>
</dbReference>
<dbReference type="AlphaFoldDB" id="A0A7K3VWR5"/>
<dbReference type="Pfam" id="PF02770">
    <property type="entry name" value="Acyl-CoA_dh_M"/>
    <property type="match status" value="1"/>
</dbReference>
<dbReference type="Proteomes" id="UP000470246">
    <property type="component" value="Unassembled WGS sequence"/>
</dbReference>
<dbReference type="SUPFAM" id="SSF47203">
    <property type="entry name" value="Acyl-CoA dehydrogenase C-terminal domain-like"/>
    <property type="match status" value="1"/>
</dbReference>
<dbReference type="GO" id="GO:0050660">
    <property type="term" value="F:flavin adenine dinucleotide binding"/>
    <property type="evidence" value="ECO:0007669"/>
    <property type="project" value="InterPro"/>
</dbReference>
<reference evidence="10 11" key="1">
    <citation type="submission" date="2020-02" db="EMBL/GenBank/DDBJ databases">
        <title>Geodermatophilus sabuli CPCC 205279 I12A-02694.</title>
        <authorList>
            <person name="Jiang Z."/>
        </authorList>
    </citation>
    <scope>NUCLEOTIDE SEQUENCE [LARGE SCALE GENOMIC DNA]</scope>
    <source>
        <strain evidence="10 11">I12A-02694</strain>
    </source>
</reference>
<gene>
    <name evidence="10" type="ORF">GCU56_04240</name>
</gene>
<proteinExistence type="inferred from homology"/>
<evidence type="ECO:0000256" key="2">
    <source>
        <dbReference type="ARBA" id="ARBA00009347"/>
    </source>
</evidence>
<comment type="cofactor">
    <cofactor evidence="1 6">
        <name>FAD</name>
        <dbReference type="ChEBI" id="CHEBI:57692"/>
    </cofactor>
</comment>
<dbReference type="InterPro" id="IPR046373">
    <property type="entry name" value="Acyl-CoA_Oxase/DH_mid-dom_sf"/>
</dbReference>
<comment type="caution">
    <text evidence="10">The sequence shown here is derived from an EMBL/GenBank/DDBJ whole genome shotgun (WGS) entry which is preliminary data.</text>
</comment>
<keyword evidence="5 6" id="KW-0560">Oxidoreductase</keyword>
<dbReference type="PANTHER" id="PTHR43292">
    <property type="entry name" value="ACYL-COA DEHYDROGENASE"/>
    <property type="match status" value="1"/>
</dbReference>
<dbReference type="InterPro" id="IPR009075">
    <property type="entry name" value="AcylCo_DH/oxidase_C"/>
</dbReference>
<protein>
    <submittedName>
        <fullName evidence="10">Acyl-CoA dehydrogenase</fullName>
    </submittedName>
</protein>
<sequence length="386" mass="41431">MSSSLTLAPAPPSEAAEVVRAQVREFLAAELAAGSFTTHVDTWLSGVDPAFSRKLGERGWLGMTWPREYGGHERSAMERYAVTEELLAAGAPVAAHWIADRQSGPNLLRYGTEAQRREILPRIAAGECFFVIGMSEPDSGSDLASIRTRAARNADGDWMVTGAKVWTSNAHASHYGIVLVRTTPADPADRHAGLSQLLVDLSLPGITVNPIRILDGGHHFNEVVFDDVVVPGDMLLGEEGAGWHQVTAELAFERSGPERFLSTYPLLAEFGRRACDSGDSAQLATLGRLSARLLALRQLSLRIAAALDRGELPDIPAALVKDVGTTFEADVIDEVRRVVDVVPSLDSPDPLGRALAEAQLHAPGYTLRGGTNEILRGIVARGLGLR</sequence>
<evidence type="ECO:0000313" key="10">
    <source>
        <dbReference type="EMBL" id="NEK57081.1"/>
    </source>
</evidence>
<dbReference type="InterPro" id="IPR006091">
    <property type="entry name" value="Acyl-CoA_Oxase/DH_mid-dom"/>
</dbReference>
<dbReference type="EMBL" id="JAAGWF010000005">
    <property type="protein sequence ID" value="NEK57081.1"/>
    <property type="molecule type" value="Genomic_DNA"/>
</dbReference>
<evidence type="ECO:0000256" key="4">
    <source>
        <dbReference type="ARBA" id="ARBA00022827"/>
    </source>
</evidence>
<dbReference type="GO" id="GO:0005886">
    <property type="term" value="C:plasma membrane"/>
    <property type="evidence" value="ECO:0007669"/>
    <property type="project" value="TreeGrafter"/>
</dbReference>
<dbReference type="PROSITE" id="PS00072">
    <property type="entry name" value="ACYL_COA_DH_1"/>
    <property type="match status" value="1"/>
</dbReference>
<comment type="similarity">
    <text evidence="2 6">Belongs to the acyl-CoA dehydrogenase family.</text>
</comment>
<dbReference type="InterPro" id="IPR006089">
    <property type="entry name" value="Acyl-CoA_DH_CS"/>
</dbReference>
<dbReference type="SUPFAM" id="SSF56645">
    <property type="entry name" value="Acyl-CoA dehydrogenase NM domain-like"/>
    <property type="match status" value="1"/>
</dbReference>
<dbReference type="RefSeq" id="WP_163480270.1">
    <property type="nucleotide sequence ID" value="NZ_JAAGWF010000005.1"/>
</dbReference>
<keyword evidence="3 6" id="KW-0285">Flavoprotein</keyword>
<dbReference type="InterPro" id="IPR036250">
    <property type="entry name" value="AcylCo_DH-like_C"/>
</dbReference>
<organism evidence="10 11">
    <name type="scientific">Geodermatophilus sabuli</name>
    <dbReference type="NCBI Taxonomy" id="1564158"/>
    <lineage>
        <taxon>Bacteria</taxon>
        <taxon>Bacillati</taxon>
        <taxon>Actinomycetota</taxon>
        <taxon>Actinomycetes</taxon>
        <taxon>Geodermatophilales</taxon>
        <taxon>Geodermatophilaceae</taxon>
        <taxon>Geodermatophilus</taxon>
    </lineage>
</organism>
<evidence type="ECO:0000256" key="1">
    <source>
        <dbReference type="ARBA" id="ARBA00001974"/>
    </source>
</evidence>
<feature type="domain" description="Acyl-CoA dehydrogenase/oxidase N-terminal" evidence="9">
    <location>
        <begin position="14"/>
        <end position="127"/>
    </location>
</feature>
<dbReference type="InterPro" id="IPR009100">
    <property type="entry name" value="AcylCoA_DH/oxidase_NM_dom_sf"/>
</dbReference>
<dbReference type="FunFam" id="2.40.110.10:FF:000011">
    <property type="entry name" value="Acyl-CoA dehydrogenase FadE34"/>
    <property type="match status" value="1"/>
</dbReference>
<dbReference type="InterPro" id="IPR013786">
    <property type="entry name" value="AcylCoA_DH/ox_N"/>
</dbReference>
<dbReference type="GO" id="GO:0003995">
    <property type="term" value="F:acyl-CoA dehydrogenase activity"/>
    <property type="evidence" value="ECO:0007669"/>
    <property type="project" value="InterPro"/>
</dbReference>
<accession>A0A7K3VWR5</accession>
<dbReference type="Gene3D" id="2.40.110.10">
    <property type="entry name" value="Butyryl-CoA Dehydrogenase, subunit A, domain 2"/>
    <property type="match status" value="1"/>
</dbReference>
<evidence type="ECO:0000259" key="9">
    <source>
        <dbReference type="Pfam" id="PF02771"/>
    </source>
</evidence>
<evidence type="ECO:0000259" key="8">
    <source>
        <dbReference type="Pfam" id="PF02770"/>
    </source>
</evidence>
<name>A0A7K3VWR5_9ACTN</name>
<evidence type="ECO:0000313" key="11">
    <source>
        <dbReference type="Proteomes" id="UP000470246"/>
    </source>
</evidence>
<dbReference type="InterPro" id="IPR037069">
    <property type="entry name" value="AcylCoA_DH/ox_N_sf"/>
</dbReference>